<feature type="signal peptide" evidence="1">
    <location>
        <begin position="1"/>
        <end position="24"/>
    </location>
</feature>
<sequence>MNYCLGYKYIGMLIILCLLQEGNFMGSLVTEKTVYGSDIGRQIISEAGVSIRDPQSSVTENKEERIKNYIATVSQFRKQEGIFPEMKNHIQCQRISTGEDFIAMRQDLLRIKKEYNQKLVYYKELAETDLLRSIKILEAFHLVILEEMIYKIYKLNDTKSNKITLQMCNLDTETLQKHFPLTGPKWKSDSGSSFKGEELPQDVVKTIKKKVLEGHLIKMNEILHKIGSFKRVFQRFGVYQIANNIALKIQNNIFKTVDYMYIQDVMNEKALREFYQTGHVMEIAAYVMVRNYDFEHKIQVYSTHTFPSNTGIPRDWNFSHYRSFFKVLQDRELRYFKYLSLQEFLKVKFFDSSVVSSLENDVLFHTLEEFSPKKKNTPTKEQRTLKYDATFSQVKHELKNLLLQFQDDLSLYPWKEERRRNAFCILEFIEENYNLENILKLKNGQGFKEKMNSMSSSFKFLEELNNIRDYLIKSEVYTWTPKDLKAWSNQEDNNITKYIQGIPIIYKYYQFILSKNEEFLFSLQRVPWQICALEIIKYEIESNITKLKKIIKNKIASFHPSVEINWSDTSVDISQSELK</sequence>
<keyword evidence="1" id="KW-0732">Signal</keyword>
<dbReference type="AlphaFoldDB" id="A0A5B0LYZ8"/>
<dbReference type="EMBL" id="VDEP01000485">
    <property type="protein sequence ID" value="KAA1070097.1"/>
    <property type="molecule type" value="Genomic_DNA"/>
</dbReference>
<evidence type="ECO:0000313" key="3">
    <source>
        <dbReference type="Proteomes" id="UP000325313"/>
    </source>
</evidence>
<evidence type="ECO:0000256" key="1">
    <source>
        <dbReference type="SAM" id="SignalP"/>
    </source>
</evidence>
<evidence type="ECO:0000313" key="2">
    <source>
        <dbReference type="EMBL" id="KAA1070097.1"/>
    </source>
</evidence>
<gene>
    <name evidence="2" type="ORF">PGTUg99_007104</name>
</gene>
<name>A0A5B0LYZ8_PUCGR</name>
<organism evidence="2 3">
    <name type="scientific">Puccinia graminis f. sp. tritici</name>
    <dbReference type="NCBI Taxonomy" id="56615"/>
    <lineage>
        <taxon>Eukaryota</taxon>
        <taxon>Fungi</taxon>
        <taxon>Dikarya</taxon>
        <taxon>Basidiomycota</taxon>
        <taxon>Pucciniomycotina</taxon>
        <taxon>Pucciniomycetes</taxon>
        <taxon>Pucciniales</taxon>
        <taxon>Pucciniaceae</taxon>
        <taxon>Puccinia</taxon>
    </lineage>
</organism>
<accession>A0A5B0LYZ8</accession>
<dbReference type="Proteomes" id="UP000325313">
    <property type="component" value="Unassembled WGS sequence"/>
</dbReference>
<reference evidence="2 3" key="1">
    <citation type="submission" date="2019-05" db="EMBL/GenBank/DDBJ databases">
        <title>Emergence of the Ug99 lineage of the wheat stem rust pathogen through somatic hybridization.</title>
        <authorList>
            <person name="Li F."/>
            <person name="Upadhyaya N.M."/>
            <person name="Sperschneider J."/>
            <person name="Matny O."/>
            <person name="Nguyen-Phuc H."/>
            <person name="Mago R."/>
            <person name="Raley C."/>
            <person name="Miller M.E."/>
            <person name="Silverstein K.A.T."/>
            <person name="Henningsen E."/>
            <person name="Hirsch C.D."/>
            <person name="Visser B."/>
            <person name="Pretorius Z.A."/>
            <person name="Steffenson B.J."/>
            <person name="Schwessinger B."/>
            <person name="Dodds P.N."/>
            <person name="Figueroa M."/>
        </authorList>
    </citation>
    <scope>NUCLEOTIDE SEQUENCE [LARGE SCALE GENOMIC DNA]</scope>
    <source>
        <strain evidence="2 3">Ug99</strain>
    </source>
</reference>
<feature type="chain" id="PRO_5023022460" evidence="1">
    <location>
        <begin position="25"/>
        <end position="579"/>
    </location>
</feature>
<protein>
    <submittedName>
        <fullName evidence="2">Uncharacterized protein</fullName>
    </submittedName>
</protein>
<comment type="caution">
    <text evidence="2">The sequence shown here is derived from an EMBL/GenBank/DDBJ whole genome shotgun (WGS) entry which is preliminary data.</text>
</comment>
<proteinExistence type="predicted"/>